<reference evidence="4" key="2">
    <citation type="submission" date="2015-01" db="EMBL/GenBank/DDBJ databases">
        <title>Evolutionary Origins and Diversification of the Mycorrhizal Mutualists.</title>
        <authorList>
            <consortium name="DOE Joint Genome Institute"/>
            <consortium name="Mycorrhizal Genomics Consortium"/>
            <person name="Kohler A."/>
            <person name="Kuo A."/>
            <person name="Nagy L.G."/>
            <person name="Floudas D."/>
            <person name="Copeland A."/>
            <person name="Barry K.W."/>
            <person name="Cichocki N."/>
            <person name="Veneault-Fourrey C."/>
            <person name="LaButti K."/>
            <person name="Lindquist E.A."/>
            <person name="Lipzen A."/>
            <person name="Lundell T."/>
            <person name="Morin E."/>
            <person name="Murat C."/>
            <person name="Riley R."/>
            <person name="Ohm R."/>
            <person name="Sun H."/>
            <person name="Tunlid A."/>
            <person name="Henrissat B."/>
            <person name="Grigoriev I.V."/>
            <person name="Hibbett D.S."/>
            <person name="Martin F."/>
        </authorList>
    </citation>
    <scope>NUCLEOTIDE SEQUENCE [LARGE SCALE GENOMIC DNA]</scope>
    <source>
        <strain evidence="4">Zn</strain>
    </source>
</reference>
<dbReference type="InParanoid" id="A0A0C3DBM5"/>
<dbReference type="CDD" id="cd13426">
    <property type="entry name" value="Peptidase_G1"/>
    <property type="match status" value="1"/>
</dbReference>
<protein>
    <submittedName>
        <fullName evidence="3">Uncharacterized protein</fullName>
    </submittedName>
</protein>
<feature type="active site" description="Proton acceptor" evidence="1">
    <location>
        <position position="148"/>
    </location>
</feature>
<keyword evidence="2" id="KW-1015">Disulfide bond</keyword>
<feature type="disulfide bond" evidence="2">
    <location>
        <begin position="56"/>
        <end position="139"/>
    </location>
</feature>
<dbReference type="InterPro" id="IPR013320">
    <property type="entry name" value="ConA-like_dom_sf"/>
</dbReference>
<dbReference type="GO" id="GO:0070007">
    <property type="term" value="F:glutamic-type endopeptidase activity"/>
    <property type="evidence" value="ECO:0007669"/>
    <property type="project" value="InterPro"/>
</dbReference>
<dbReference type="InterPro" id="IPR038656">
    <property type="entry name" value="Peptidase_G1_sf"/>
</dbReference>
<organism evidence="3 4">
    <name type="scientific">Oidiodendron maius (strain Zn)</name>
    <dbReference type="NCBI Taxonomy" id="913774"/>
    <lineage>
        <taxon>Eukaryota</taxon>
        <taxon>Fungi</taxon>
        <taxon>Dikarya</taxon>
        <taxon>Ascomycota</taxon>
        <taxon>Pezizomycotina</taxon>
        <taxon>Leotiomycetes</taxon>
        <taxon>Leotiomycetes incertae sedis</taxon>
        <taxon>Myxotrichaceae</taxon>
        <taxon>Oidiodendron</taxon>
    </lineage>
</organism>
<evidence type="ECO:0000256" key="2">
    <source>
        <dbReference type="PIRSR" id="PIRSR600250-51"/>
    </source>
</evidence>
<dbReference type="PANTHER" id="PTHR37536:SF1">
    <property type="entry name" value="ASPERGILLOPEPSIN, PUTAITVE (AFU_ORTHOLOGUE AFUA_7G01200)"/>
    <property type="match status" value="1"/>
</dbReference>
<reference evidence="3 4" key="1">
    <citation type="submission" date="2014-04" db="EMBL/GenBank/DDBJ databases">
        <authorList>
            <consortium name="DOE Joint Genome Institute"/>
            <person name="Kuo A."/>
            <person name="Martino E."/>
            <person name="Perotto S."/>
            <person name="Kohler A."/>
            <person name="Nagy L.G."/>
            <person name="Floudas D."/>
            <person name="Copeland A."/>
            <person name="Barry K.W."/>
            <person name="Cichocki N."/>
            <person name="Veneault-Fourrey C."/>
            <person name="LaButti K."/>
            <person name="Lindquist E.A."/>
            <person name="Lipzen A."/>
            <person name="Lundell T."/>
            <person name="Morin E."/>
            <person name="Murat C."/>
            <person name="Sun H."/>
            <person name="Tunlid A."/>
            <person name="Henrissat B."/>
            <person name="Grigoriev I.V."/>
            <person name="Hibbett D.S."/>
            <person name="Martin F."/>
            <person name="Nordberg H.P."/>
            <person name="Cantor M.N."/>
            <person name="Hua S.X."/>
        </authorList>
    </citation>
    <scope>NUCLEOTIDE SEQUENCE [LARGE SCALE GENOMIC DNA]</scope>
    <source>
        <strain evidence="3 4">Zn</strain>
    </source>
</reference>
<dbReference type="HOGENOM" id="CLU_066466_0_0_1"/>
<keyword evidence="4" id="KW-1185">Reference proteome</keyword>
<dbReference type="GO" id="GO:0006508">
    <property type="term" value="P:proteolysis"/>
    <property type="evidence" value="ECO:0007669"/>
    <property type="project" value="InterPro"/>
</dbReference>
<evidence type="ECO:0000256" key="1">
    <source>
        <dbReference type="PIRSR" id="PIRSR600250-50"/>
    </source>
</evidence>
<dbReference type="EMBL" id="KN832870">
    <property type="protein sequence ID" value="KIN08739.1"/>
    <property type="molecule type" value="Genomic_DNA"/>
</dbReference>
<name>A0A0C3DBM5_OIDMZ</name>
<dbReference type="SUPFAM" id="SSF49899">
    <property type="entry name" value="Concanavalin A-like lectins/glucanases"/>
    <property type="match status" value="1"/>
</dbReference>
<dbReference type="Proteomes" id="UP000054321">
    <property type="component" value="Unassembled WGS sequence"/>
</dbReference>
<dbReference type="OrthoDB" id="2862635at2759"/>
<dbReference type="Pfam" id="PF01828">
    <property type="entry name" value="Peptidase_A4"/>
    <property type="match status" value="1"/>
</dbReference>
<evidence type="ECO:0000313" key="4">
    <source>
        <dbReference type="Proteomes" id="UP000054321"/>
    </source>
</evidence>
<dbReference type="PRINTS" id="PR00977">
    <property type="entry name" value="SCYTLDPTASE"/>
</dbReference>
<feature type="disulfide bond" evidence="2">
    <location>
        <begin position="44"/>
        <end position="68"/>
    </location>
</feature>
<feature type="non-terminal residue" evidence="3">
    <location>
        <position position="1"/>
    </location>
</feature>
<dbReference type="PANTHER" id="PTHR37536">
    <property type="entry name" value="PUTATIVE (AFU_ORTHOLOGUE AFUA_3G02970)-RELATED"/>
    <property type="match status" value="1"/>
</dbReference>
<dbReference type="Gene3D" id="2.60.120.700">
    <property type="entry name" value="Peptidase G1"/>
    <property type="match status" value="1"/>
</dbReference>
<dbReference type="InterPro" id="IPR000250">
    <property type="entry name" value="Peptidase_G1"/>
</dbReference>
<proteinExistence type="predicted"/>
<accession>A0A0C3DBM5</accession>
<evidence type="ECO:0000313" key="3">
    <source>
        <dbReference type="EMBL" id="KIN08739.1"/>
    </source>
</evidence>
<dbReference type="AlphaFoldDB" id="A0A0C3DBM5"/>
<gene>
    <name evidence="3" type="ORF">OIDMADRAFT_188420</name>
</gene>
<sequence length="213" mass="21830">TFDQTSSNWGGAVIVSSDITQVQGTFTVPQPSPPSGGSSSTEYCGAAWVGIDGDTCQTGLIQTGVFWCVQDGQYSFEAWYEYIPEASIAFNGIDVSAGDVITVTVTRSGDNGGTTTLENTSTGQQGTHTFSGQTDGTLCGTNAEWIVEDFEEGSSLVPFANFGTVTFSDSSAVIGGSTVSAGSGSPQIIDLNQGSGDLTSTSVSGSDVTVTYV</sequence>